<evidence type="ECO:0000313" key="3">
    <source>
        <dbReference type="Proteomes" id="UP000268162"/>
    </source>
</evidence>
<name>A0A4P9ZTM9_9FUNG</name>
<dbReference type="Proteomes" id="UP000268162">
    <property type="component" value="Unassembled WGS sequence"/>
</dbReference>
<reference evidence="3" key="1">
    <citation type="journal article" date="2018" name="Nat. Microbiol.">
        <title>Leveraging single-cell genomics to expand the fungal tree of life.</title>
        <authorList>
            <person name="Ahrendt S.R."/>
            <person name="Quandt C.A."/>
            <person name="Ciobanu D."/>
            <person name="Clum A."/>
            <person name="Salamov A."/>
            <person name="Andreopoulos B."/>
            <person name="Cheng J.F."/>
            <person name="Woyke T."/>
            <person name="Pelin A."/>
            <person name="Henrissat B."/>
            <person name="Reynolds N.K."/>
            <person name="Benny G.L."/>
            <person name="Smith M.E."/>
            <person name="James T.Y."/>
            <person name="Grigoriev I.V."/>
        </authorList>
    </citation>
    <scope>NUCLEOTIDE SEQUENCE [LARGE SCALE GENOMIC DNA]</scope>
    <source>
        <strain evidence="3">RSA 468</strain>
    </source>
</reference>
<dbReference type="PANTHER" id="PTHR13748">
    <property type="entry name" value="COBW-RELATED"/>
    <property type="match status" value="1"/>
</dbReference>
<dbReference type="Pfam" id="PF02492">
    <property type="entry name" value="cobW"/>
    <property type="match status" value="1"/>
</dbReference>
<dbReference type="STRING" id="215637.A0A4P9ZTM9"/>
<keyword evidence="3" id="KW-1185">Reference proteome</keyword>
<dbReference type="AlphaFoldDB" id="A0A4P9ZTM9"/>
<feature type="domain" description="CobW/HypB/UreG nucleotide-binding" evidence="1">
    <location>
        <begin position="1"/>
        <end position="111"/>
    </location>
</feature>
<sequence>DSALMRESNIAVQEMVNGCLCCVLVGQMKSALLELRDKYQPHRIIIETSGSAFPAPIAWQIREMADEGFRLDSIVTVVDCVNFTGYEDTSYTAKMQAQYTDLILLNKHHLVS</sequence>
<dbReference type="Gene3D" id="3.40.50.300">
    <property type="entry name" value="P-loop containing nucleotide triphosphate hydrolases"/>
    <property type="match status" value="1"/>
</dbReference>
<dbReference type="EMBL" id="ML002579">
    <property type="protein sequence ID" value="RKP36883.1"/>
    <property type="molecule type" value="Genomic_DNA"/>
</dbReference>
<proteinExistence type="predicted"/>
<organism evidence="2 3">
    <name type="scientific">Dimargaris cristalligena</name>
    <dbReference type="NCBI Taxonomy" id="215637"/>
    <lineage>
        <taxon>Eukaryota</taxon>
        <taxon>Fungi</taxon>
        <taxon>Fungi incertae sedis</taxon>
        <taxon>Zoopagomycota</taxon>
        <taxon>Kickxellomycotina</taxon>
        <taxon>Dimargaritomycetes</taxon>
        <taxon>Dimargaritales</taxon>
        <taxon>Dimargaritaceae</taxon>
        <taxon>Dimargaris</taxon>
    </lineage>
</organism>
<dbReference type="SUPFAM" id="SSF52540">
    <property type="entry name" value="P-loop containing nucleoside triphosphate hydrolases"/>
    <property type="match status" value="1"/>
</dbReference>
<dbReference type="InterPro" id="IPR027417">
    <property type="entry name" value="P-loop_NTPase"/>
</dbReference>
<gene>
    <name evidence="2" type="ORF">BJ085DRAFT_1487</name>
</gene>
<evidence type="ECO:0000313" key="2">
    <source>
        <dbReference type="EMBL" id="RKP36883.1"/>
    </source>
</evidence>
<feature type="non-terminal residue" evidence="2">
    <location>
        <position position="112"/>
    </location>
</feature>
<feature type="non-terminal residue" evidence="2">
    <location>
        <position position="1"/>
    </location>
</feature>
<dbReference type="GO" id="GO:0005737">
    <property type="term" value="C:cytoplasm"/>
    <property type="evidence" value="ECO:0007669"/>
    <property type="project" value="TreeGrafter"/>
</dbReference>
<accession>A0A4P9ZTM9</accession>
<dbReference type="PANTHER" id="PTHR13748:SF62">
    <property type="entry name" value="COBW DOMAIN-CONTAINING PROTEIN"/>
    <property type="match status" value="1"/>
</dbReference>
<dbReference type="InterPro" id="IPR003495">
    <property type="entry name" value="CobW/HypB/UreG_nucleotide-bd"/>
</dbReference>
<evidence type="ECO:0000259" key="1">
    <source>
        <dbReference type="Pfam" id="PF02492"/>
    </source>
</evidence>
<protein>
    <submittedName>
        <fullName evidence="2">CobW/HypB/UreG domain-containing protein</fullName>
    </submittedName>
</protein>
<dbReference type="InterPro" id="IPR051316">
    <property type="entry name" value="Zinc-reg_GTPase_activator"/>
</dbReference>